<organism evidence="3 4">
    <name type="scientific">Acidianus ambivalens</name>
    <name type="common">Desulfurolobus ambivalens</name>
    <dbReference type="NCBI Taxonomy" id="2283"/>
    <lineage>
        <taxon>Archaea</taxon>
        <taxon>Thermoproteota</taxon>
        <taxon>Thermoprotei</taxon>
        <taxon>Sulfolobales</taxon>
        <taxon>Sulfolobaceae</taxon>
        <taxon>Acidianus</taxon>
    </lineage>
</organism>
<dbReference type="SUPFAM" id="SSF110849">
    <property type="entry name" value="ParB/Sulfiredoxin"/>
    <property type="match status" value="1"/>
</dbReference>
<reference evidence="3 4" key="2">
    <citation type="submission" date="2019-10" db="EMBL/GenBank/DDBJ databases">
        <title>Genome Sequences from Six Type Strain Members of the Archaeal Family Sulfolobaceae: Acidianus ambivalens, Acidianus infernus, Metallosphaera prunae, Stygiolobus azoricus, Sulfolobus metallicus, and Sulfurisphaera ohwakuensis.</title>
        <authorList>
            <person name="Counts J.A."/>
            <person name="Kelly R.M."/>
        </authorList>
    </citation>
    <scope>NUCLEOTIDE SEQUENCE [LARGE SCALE GENOMIC DNA]</scope>
    <source>
        <strain evidence="3 4">LEI 10</strain>
    </source>
</reference>
<proteinExistence type="predicted"/>
<dbReference type="GeneID" id="42780179"/>
<reference evidence="2 5" key="1">
    <citation type="submission" date="2019-10" db="EMBL/GenBank/DDBJ databases">
        <title>Comparative genomics of sulfur disproportionating microorganisms.</title>
        <authorList>
            <person name="Ward L.M."/>
            <person name="Bertran E."/>
            <person name="Johnston D."/>
        </authorList>
    </citation>
    <scope>NUCLEOTIDE SEQUENCE [LARGE SCALE GENOMIC DNA]</scope>
    <source>
        <strain evidence="2 5">DSM 3772</strain>
    </source>
</reference>
<evidence type="ECO:0000313" key="2">
    <source>
        <dbReference type="EMBL" id="MQL54559.1"/>
    </source>
</evidence>
<dbReference type="AlphaFoldDB" id="A0A650CY48"/>
<dbReference type="RefSeq" id="WP_152939727.1">
    <property type="nucleotide sequence ID" value="NZ_CP045482.1"/>
</dbReference>
<sequence length="201" mass="23556">MTVANITPELIKINQIITHEDIDIVNLNKVIDCIRKTKEINPIIIDEETFMVIDGHHRFYAMKLLGFSKIPAYLINYRKDYVKVNKWFRKIVFSKGSNVDKILSLIIPDTEGKVCINFFSRKFCSNSEYTLYWKLNIIEKYLLSIGVNVIKNPKEGIEPPYLDKEYVLSIAKKGLRFPPKTTRHSYEFIIPSYRISLNEFV</sequence>
<dbReference type="Pfam" id="PF02195">
    <property type="entry name" value="ParB_N"/>
    <property type="match status" value="1"/>
</dbReference>
<evidence type="ECO:0000313" key="5">
    <source>
        <dbReference type="Proteomes" id="UP000474054"/>
    </source>
</evidence>
<dbReference type="KEGG" id="aamb:D1866_10570"/>
<dbReference type="Proteomes" id="UP000474054">
    <property type="component" value="Unassembled WGS sequence"/>
</dbReference>
<dbReference type="Proteomes" id="UP000426328">
    <property type="component" value="Chromosome"/>
</dbReference>
<dbReference type="InterPro" id="IPR036086">
    <property type="entry name" value="ParB/Sulfiredoxin_sf"/>
</dbReference>
<dbReference type="SMART" id="SM00470">
    <property type="entry name" value="ParB"/>
    <property type="match status" value="1"/>
</dbReference>
<dbReference type="InterPro" id="IPR003115">
    <property type="entry name" value="ParB_N"/>
</dbReference>
<accession>A0A650CY48</accession>
<dbReference type="Gene3D" id="3.90.1530.10">
    <property type="entry name" value="Conserved hypothetical protein from pyrococcus furiosus pfu- 392566-001, ParB domain"/>
    <property type="match status" value="1"/>
</dbReference>
<gene>
    <name evidence="3" type="ORF">D1866_10570</name>
    <name evidence="2" type="ORF">GFB69_02010</name>
</gene>
<dbReference type="EMBL" id="WHYS01000001">
    <property type="protein sequence ID" value="MQL54559.1"/>
    <property type="molecule type" value="Genomic_DNA"/>
</dbReference>
<name>A0A650CY48_ACIAM</name>
<feature type="domain" description="ParB-like N-terminal" evidence="1">
    <location>
        <begin position="9"/>
        <end position="90"/>
    </location>
</feature>
<evidence type="ECO:0000313" key="3">
    <source>
        <dbReference type="EMBL" id="QGR22367.1"/>
    </source>
</evidence>
<keyword evidence="4" id="KW-1185">Reference proteome</keyword>
<protein>
    <recommendedName>
        <fullName evidence="1">ParB-like N-terminal domain-containing protein</fullName>
    </recommendedName>
</protein>
<evidence type="ECO:0000259" key="1">
    <source>
        <dbReference type="SMART" id="SM00470"/>
    </source>
</evidence>
<evidence type="ECO:0000313" key="4">
    <source>
        <dbReference type="Proteomes" id="UP000426328"/>
    </source>
</evidence>
<dbReference type="CDD" id="cd16400">
    <property type="entry name" value="ParB_Srx_like_nuclease"/>
    <property type="match status" value="1"/>
</dbReference>
<dbReference type="EMBL" id="CP045482">
    <property type="protein sequence ID" value="QGR22367.1"/>
    <property type="molecule type" value="Genomic_DNA"/>
</dbReference>